<feature type="transmembrane region" description="Helical" evidence="1">
    <location>
        <begin position="12"/>
        <end position="36"/>
    </location>
</feature>
<dbReference type="RefSeq" id="WP_285578190.1">
    <property type="nucleotide sequence ID" value="NZ_BSTK01000010.1"/>
</dbReference>
<name>A0A9W6S771_9ACTN</name>
<comment type="caution">
    <text evidence="2">The sequence shown here is derived from an EMBL/GenBank/DDBJ whole genome shotgun (WGS) entry which is preliminary data.</text>
</comment>
<keyword evidence="3" id="KW-1185">Reference proteome</keyword>
<protein>
    <recommendedName>
        <fullName evidence="4">DUF4386 family protein</fullName>
    </recommendedName>
</protein>
<evidence type="ECO:0008006" key="4">
    <source>
        <dbReference type="Google" id="ProtNLM"/>
    </source>
</evidence>
<keyword evidence="1" id="KW-1133">Transmembrane helix</keyword>
<evidence type="ECO:0000313" key="3">
    <source>
        <dbReference type="Proteomes" id="UP001165074"/>
    </source>
</evidence>
<organism evidence="2 3">
    <name type="scientific">Actinoallomurus iriomotensis</name>
    <dbReference type="NCBI Taxonomy" id="478107"/>
    <lineage>
        <taxon>Bacteria</taxon>
        <taxon>Bacillati</taxon>
        <taxon>Actinomycetota</taxon>
        <taxon>Actinomycetes</taxon>
        <taxon>Streptosporangiales</taxon>
        <taxon>Thermomonosporaceae</taxon>
        <taxon>Actinoallomurus</taxon>
    </lineage>
</organism>
<evidence type="ECO:0000313" key="2">
    <source>
        <dbReference type="EMBL" id="GLY88378.1"/>
    </source>
</evidence>
<accession>A0A9W6S771</accession>
<sequence length="214" mass="21185">MSTTTIAPRRSGLITIPAITGIAYTLSWIAGLSVGAPSPEVDSGGTAVVSAFAGHSAAVTAQFLFTEGLPAAGLAVVSLALARAAGRKAGRGGSAGVAIAGVGAALISFIQFVLGVTLAGTSSPGTAHLLFDGVNRLDGIKMCTLAAMAVAAVSTGLLPRWLRFTGVALAVAIVASGVGYLLLIPSVATLAYVSGPLLLLFVTGTGIVLGRRER</sequence>
<feature type="transmembrane region" description="Helical" evidence="1">
    <location>
        <begin position="56"/>
        <end position="82"/>
    </location>
</feature>
<feature type="transmembrane region" description="Helical" evidence="1">
    <location>
        <begin position="94"/>
        <end position="119"/>
    </location>
</feature>
<dbReference type="EMBL" id="BSTK01000010">
    <property type="protein sequence ID" value="GLY88378.1"/>
    <property type="molecule type" value="Genomic_DNA"/>
</dbReference>
<reference evidence="2" key="1">
    <citation type="submission" date="2023-03" db="EMBL/GenBank/DDBJ databases">
        <title>Actinoallomurus iriomotensis NBRC 103684.</title>
        <authorList>
            <person name="Ichikawa N."/>
            <person name="Sato H."/>
            <person name="Tonouchi N."/>
        </authorList>
    </citation>
    <scope>NUCLEOTIDE SEQUENCE</scope>
    <source>
        <strain evidence="2">NBRC 103684</strain>
    </source>
</reference>
<feature type="transmembrane region" description="Helical" evidence="1">
    <location>
        <begin position="139"/>
        <end position="158"/>
    </location>
</feature>
<feature type="transmembrane region" description="Helical" evidence="1">
    <location>
        <begin position="165"/>
        <end position="184"/>
    </location>
</feature>
<evidence type="ECO:0000256" key="1">
    <source>
        <dbReference type="SAM" id="Phobius"/>
    </source>
</evidence>
<feature type="transmembrane region" description="Helical" evidence="1">
    <location>
        <begin position="190"/>
        <end position="210"/>
    </location>
</feature>
<dbReference type="Proteomes" id="UP001165074">
    <property type="component" value="Unassembled WGS sequence"/>
</dbReference>
<keyword evidence="1" id="KW-0472">Membrane</keyword>
<proteinExistence type="predicted"/>
<keyword evidence="1" id="KW-0812">Transmembrane</keyword>
<gene>
    <name evidence="2" type="ORF">Airi02_063070</name>
</gene>
<dbReference type="AlphaFoldDB" id="A0A9W6S771"/>